<gene>
    <name evidence="8" type="ORF">IOD40_13000</name>
</gene>
<dbReference type="InterPro" id="IPR006143">
    <property type="entry name" value="RND_pump_MFP"/>
</dbReference>
<proteinExistence type="inferred from homology"/>
<organism evidence="8 9">
    <name type="scientific">Aquamicrobium zhengzhouense</name>
    <dbReference type="NCBI Taxonomy" id="2781738"/>
    <lineage>
        <taxon>Bacteria</taxon>
        <taxon>Pseudomonadati</taxon>
        <taxon>Pseudomonadota</taxon>
        <taxon>Alphaproteobacteria</taxon>
        <taxon>Hyphomicrobiales</taxon>
        <taxon>Phyllobacteriaceae</taxon>
        <taxon>Aquamicrobium</taxon>
    </lineage>
</organism>
<feature type="coiled-coil region" evidence="4">
    <location>
        <begin position="131"/>
        <end position="165"/>
    </location>
</feature>
<dbReference type="Pfam" id="PF25967">
    <property type="entry name" value="RND-MFP_C"/>
    <property type="match status" value="1"/>
</dbReference>
<dbReference type="PANTHER" id="PTHR30469">
    <property type="entry name" value="MULTIDRUG RESISTANCE PROTEIN MDTA"/>
    <property type="match status" value="1"/>
</dbReference>
<dbReference type="Pfam" id="PF25917">
    <property type="entry name" value="BSH_RND"/>
    <property type="match status" value="1"/>
</dbReference>
<evidence type="ECO:0000259" key="7">
    <source>
        <dbReference type="Pfam" id="PF25967"/>
    </source>
</evidence>
<dbReference type="Proteomes" id="UP000601789">
    <property type="component" value="Unassembled WGS sequence"/>
</dbReference>
<evidence type="ECO:0000313" key="9">
    <source>
        <dbReference type="Proteomes" id="UP000601789"/>
    </source>
</evidence>
<evidence type="ECO:0000256" key="1">
    <source>
        <dbReference type="ARBA" id="ARBA00004196"/>
    </source>
</evidence>
<keyword evidence="4" id="KW-0175">Coiled coil</keyword>
<sequence>MSRKWHIALMSALLASSAPSFAAGPLPIEEIVVRYQLAVSALELTGTVEAADVVPLSFKSAGRIVIIDVDVGDEVSLGEVLARLDPTQANALLGAASAQSAAATAQLTQAQSVYDRLVGLVERGASTRASLENAEQELMAARASVDEATAQLAKAQQALDDMTLRAPVSGIATQRSAEPGQVASAGQTLVTIAREGAREAQFYVPPVPQIDQMIGKQIELSSLEDGSEVFSAEISEVAPLVNSATGTISLRARIDDENRALSLGTPVKSRLEIATDRTVMLPAAALVTHQGRPAVWVIDKESARAEIRNVEIAKFTSDSVHISKGLEEGERVAGAGAYLLYPGREAVAVGTKP</sequence>
<evidence type="ECO:0000256" key="3">
    <source>
        <dbReference type="ARBA" id="ARBA00022448"/>
    </source>
</evidence>
<evidence type="ECO:0000259" key="6">
    <source>
        <dbReference type="Pfam" id="PF25917"/>
    </source>
</evidence>
<evidence type="ECO:0000256" key="5">
    <source>
        <dbReference type="SAM" id="SignalP"/>
    </source>
</evidence>
<comment type="subcellular location">
    <subcellularLocation>
        <location evidence="1">Cell envelope</location>
    </subcellularLocation>
</comment>
<protein>
    <submittedName>
        <fullName evidence="8">Efflux RND transporter periplasmic adaptor subunit</fullName>
    </submittedName>
</protein>
<evidence type="ECO:0000256" key="2">
    <source>
        <dbReference type="ARBA" id="ARBA00009477"/>
    </source>
</evidence>
<feature type="domain" description="Multidrug resistance protein MdtA-like C-terminal permuted SH3" evidence="7">
    <location>
        <begin position="279"/>
        <end position="332"/>
    </location>
</feature>
<dbReference type="NCBIfam" id="TIGR01730">
    <property type="entry name" value="RND_mfp"/>
    <property type="match status" value="1"/>
</dbReference>
<dbReference type="Gene3D" id="2.40.420.20">
    <property type="match status" value="1"/>
</dbReference>
<evidence type="ECO:0000313" key="8">
    <source>
        <dbReference type="EMBL" id="MBI1621574.1"/>
    </source>
</evidence>
<comment type="similarity">
    <text evidence="2">Belongs to the membrane fusion protein (MFP) (TC 8.A.1) family.</text>
</comment>
<feature type="signal peptide" evidence="5">
    <location>
        <begin position="1"/>
        <end position="22"/>
    </location>
</feature>
<feature type="domain" description="Multidrug resistance protein MdtA-like barrel-sandwich hybrid" evidence="6">
    <location>
        <begin position="61"/>
        <end position="191"/>
    </location>
</feature>
<dbReference type="PANTHER" id="PTHR30469:SF38">
    <property type="entry name" value="HLYD FAMILY SECRETION PROTEIN"/>
    <property type="match status" value="1"/>
</dbReference>
<dbReference type="EMBL" id="JADGMQ010000009">
    <property type="protein sequence ID" value="MBI1621574.1"/>
    <property type="molecule type" value="Genomic_DNA"/>
</dbReference>
<comment type="caution">
    <text evidence="8">The sequence shown here is derived from an EMBL/GenBank/DDBJ whole genome shotgun (WGS) entry which is preliminary data.</text>
</comment>
<evidence type="ECO:0000256" key="4">
    <source>
        <dbReference type="SAM" id="Coils"/>
    </source>
</evidence>
<dbReference type="SUPFAM" id="SSF111369">
    <property type="entry name" value="HlyD-like secretion proteins"/>
    <property type="match status" value="1"/>
</dbReference>
<keyword evidence="5" id="KW-0732">Signal</keyword>
<dbReference type="InterPro" id="IPR058627">
    <property type="entry name" value="MdtA-like_C"/>
</dbReference>
<dbReference type="InterPro" id="IPR058625">
    <property type="entry name" value="MdtA-like_BSH"/>
</dbReference>
<keyword evidence="3" id="KW-0813">Transport</keyword>
<dbReference type="Gene3D" id="2.40.30.170">
    <property type="match status" value="1"/>
</dbReference>
<keyword evidence="9" id="KW-1185">Reference proteome</keyword>
<name>A0ABS0SE58_9HYPH</name>
<dbReference type="Gene3D" id="2.40.50.100">
    <property type="match status" value="1"/>
</dbReference>
<reference evidence="8 9" key="1">
    <citation type="submission" date="2020-10" db="EMBL/GenBank/DDBJ databases">
        <title>Aquamicrobium zhengzhouensis sp. nov., a exopolysaccharide producing bacterium isolated from farmland soil.</title>
        <authorList>
            <person name="Wang X."/>
        </authorList>
    </citation>
    <scope>NUCLEOTIDE SEQUENCE [LARGE SCALE GENOMIC DNA]</scope>
    <source>
        <strain evidence="9">cd-1</strain>
    </source>
</reference>
<accession>A0ABS0SE58</accession>
<dbReference type="Gene3D" id="1.10.287.470">
    <property type="entry name" value="Helix hairpin bin"/>
    <property type="match status" value="1"/>
</dbReference>
<feature type="chain" id="PRO_5046273906" evidence="5">
    <location>
        <begin position="23"/>
        <end position="353"/>
    </location>
</feature>